<reference evidence="1 2" key="1">
    <citation type="journal article" date="2007" name="Virology">
        <title>Sequence and annotation of the 369-kb NY-2A and the 345-kb AR158 viruses that infect Chlorella NC64A.</title>
        <authorList>
            <person name="Fitzgerald L.A."/>
            <person name="Graves M.V."/>
            <person name="Li X."/>
            <person name="Feldblyum T."/>
            <person name="Nierman W.C."/>
            <person name="Van Etten J.L."/>
        </authorList>
    </citation>
    <scope>NUCLEOTIDE SEQUENCE [LARGE SCALE GENOMIC DNA]</scope>
    <source>
        <strain evidence="1 2">NY-2A</strain>
    </source>
</reference>
<dbReference type="EMBL" id="DQ491002">
    <property type="protein sequence ID" value="ABT14918.1"/>
    <property type="molecule type" value="Genomic_DNA"/>
</dbReference>
<sequence>MNEDVYSTIHMAEHEDEIFVVKFHVCDTCEYKTQDKSQSCRHSKSCNGMMNVIEIPMVSIDYANELMDRTAAAISNTTTIRNTNINIHIPESVVDEEMFEFLKTLAINKSISSIQIDKNAKKLIKRDDDNLF</sequence>
<organism evidence="1 2">
    <name type="scientific">Paramecium bursaria Chlorella virus NY2A</name>
    <name type="common">PBCV-NY2A</name>
    <dbReference type="NCBI Taxonomy" id="46021"/>
    <lineage>
        <taxon>Viruses</taxon>
        <taxon>Varidnaviria</taxon>
        <taxon>Bamfordvirae</taxon>
        <taxon>Nucleocytoviricota</taxon>
        <taxon>Megaviricetes</taxon>
        <taxon>Algavirales</taxon>
        <taxon>Phycodnaviridae</taxon>
        <taxon>Chlorovirus</taxon>
        <taxon>Chlorovirus americanus</taxon>
    </lineage>
</organism>
<evidence type="ECO:0000313" key="1">
    <source>
        <dbReference type="EMBL" id="ABT14918.1"/>
    </source>
</evidence>
<dbReference type="GeneID" id="5659535"/>
<gene>
    <name evidence="1" type="primary">B519L</name>
    <name evidence="1" type="ORF">NY2A_B519L</name>
</gene>
<keyword evidence="2" id="KW-1185">Reference proteome</keyword>
<name>A7IX44_PBCVN</name>
<protein>
    <submittedName>
        <fullName evidence="1">Uncharacterized protein B519L</fullName>
    </submittedName>
</protein>
<dbReference type="RefSeq" id="YP_001497715.1">
    <property type="nucleotide sequence ID" value="NC_009898.1"/>
</dbReference>
<evidence type="ECO:0000313" key="2">
    <source>
        <dbReference type="Proteomes" id="UP000202419"/>
    </source>
</evidence>
<proteinExistence type="predicted"/>
<accession>A7IX44</accession>
<dbReference type="Pfam" id="PF07150">
    <property type="entry name" value="DUF1390"/>
    <property type="match status" value="1"/>
</dbReference>
<dbReference type="Proteomes" id="UP000202419">
    <property type="component" value="Segment"/>
</dbReference>
<dbReference type="InterPro" id="IPR009820">
    <property type="entry name" value="DUF1390"/>
</dbReference>
<dbReference type="KEGG" id="vg:5659535"/>
<organismHost>
    <name type="scientific">Chlorella</name>
    <dbReference type="NCBI Taxonomy" id="3071"/>
</organismHost>